<organism evidence="4 5">
    <name type="scientific">Phlyctema vagabunda</name>
    <dbReference type="NCBI Taxonomy" id="108571"/>
    <lineage>
        <taxon>Eukaryota</taxon>
        <taxon>Fungi</taxon>
        <taxon>Dikarya</taxon>
        <taxon>Ascomycota</taxon>
        <taxon>Pezizomycotina</taxon>
        <taxon>Leotiomycetes</taxon>
        <taxon>Helotiales</taxon>
        <taxon>Dermateaceae</taxon>
        <taxon>Phlyctema</taxon>
    </lineage>
</organism>
<dbReference type="SMART" id="SM00248">
    <property type="entry name" value="ANK"/>
    <property type="match status" value="9"/>
</dbReference>
<feature type="repeat" description="ANK" evidence="3">
    <location>
        <begin position="446"/>
        <end position="478"/>
    </location>
</feature>
<dbReference type="SUPFAM" id="SSF48403">
    <property type="entry name" value="Ankyrin repeat"/>
    <property type="match status" value="2"/>
</dbReference>
<dbReference type="InterPro" id="IPR002110">
    <property type="entry name" value="Ankyrin_rpt"/>
</dbReference>
<accession>A0ABR4PP60</accession>
<keyword evidence="2 3" id="KW-0040">ANK repeat</keyword>
<name>A0ABR4PP60_9HELO</name>
<evidence type="ECO:0000313" key="4">
    <source>
        <dbReference type="EMBL" id="KAL3425114.1"/>
    </source>
</evidence>
<protein>
    <submittedName>
        <fullName evidence="4">Ankyrin repeat protein</fullName>
    </submittedName>
</protein>
<proteinExistence type="predicted"/>
<evidence type="ECO:0000256" key="2">
    <source>
        <dbReference type="ARBA" id="ARBA00023043"/>
    </source>
</evidence>
<keyword evidence="1" id="KW-0677">Repeat</keyword>
<gene>
    <name evidence="4" type="ORF">PVAG01_04395</name>
</gene>
<evidence type="ECO:0000256" key="3">
    <source>
        <dbReference type="PROSITE-ProRule" id="PRU00023"/>
    </source>
</evidence>
<comment type="caution">
    <text evidence="4">The sequence shown here is derived from an EMBL/GenBank/DDBJ whole genome shotgun (WGS) entry which is preliminary data.</text>
</comment>
<dbReference type="PANTHER" id="PTHR24126">
    <property type="entry name" value="ANKYRIN REPEAT, PH AND SEC7 DOMAIN CONTAINING PROTEIN SECG-RELATED"/>
    <property type="match status" value="1"/>
</dbReference>
<keyword evidence="5" id="KW-1185">Reference proteome</keyword>
<sequence>MATISRALKTAIDLPITDKYRPYKVEALLRGVKPQEALDEALIEEVKASLILNRENTVIATLLAAGADVNAQEAAAIRHALHQPSILDLLLAKQASPASLAMAMPLAMSIPEPDRLVICEKLIQAGAGGEEINKTLSKAVEEGPSALPVMRLVLPKANHDYDGGSALHLAVQHGFVDGLDLLLPHFVKTSPAMKSAVLQEAISIKNKKCRYLMTQKLTETEIPATILAECVSTAVGIQDVAIMELLLAKGAAGEPVTQALIDAIEGCAQEDENPAKLIDIILRFDVDINYKGGLALQKAVQKLNLEIIQKLLPGSNSYSKAMAIPYLFKATSDKATVLQTIEAFSDSILDSEEALDISFKHPDHGLEPVLFMALSHFPRRTQILRALLDLGYNPNQWGLYEVSSKVGPEPWPVLCWAISQPEKRISSANIELLIEEGANVDFTSKSGINPVMLSIQNHRPDVLAALIEKGAKIRVSDDDGVSPLALASQLGNTRVMEHLLVAGADIDDGSLHDAARDLRIDAMRMLVKHGHDVDYPSERHDGRSALAELCLHAVDKGSRSQLEEATQFLIASGSDFRICGVSDEHSGKTIFHYAMDSSDPLKVLQVLLKLPLWKVINDDSFLFKDATYTYSLTKYVEKGLCLGPQSQKEDIVKLLRHKRAQDKFWAHSLDTAQPTDYCGAPKYIDEEVVRQKARQKRLLEEREDAMVAVALKRDTVIEEGKIKIIQTNQEIKRDMEKSRAEVHLLEVKADTELRLHTRAENERQRLARNVQANELTHLKARGTIEAANQRAIRHAEIEEDATRNLMQLEYEDTRISKDNEGVRARMAIEGIAREDQERSQQRHHDRDLARMKMQANILDKSTRLAGQLQGAGMNQRQIGYVVGEV</sequence>
<reference evidence="4 5" key="1">
    <citation type="submission" date="2024-06" db="EMBL/GenBank/DDBJ databases">
        <title>Complete genome of Phlyctema vagabunda strain 19-DSS-EL-015.</title>
        <authorList>
            <person name="Fiorenzani C."/>
        </authorList>
    </citation>
    <scope>NUCLEOTIDE SEQUENCE [LARGE SCALE GENOMIC DNA]</scope>
    <source>
        <strain evidence="4 5">19-DSS-EL-015</strain>
    </source>
</reference>
<dbReference type="Pfam" id="PF12796">
    <property type="entry name" value="Ank_2"/>
    <property type="match status" value="1"/>
</dbReference>
<evidence type="ECO:0000313" key="5">
    <source>
        <dbReference type="Proteomes" id="UP001629113"/>
    </source>
</evidence>
<dbReference type="PROSITE" id="PS50297">
    <property type="entry name" value="ANK_REP_REGION"/>
    <property type="match status" value="1"/>
</dbReference>
<evidence type="ECO:0000256" key="1">
    <source>
        <dbReference type="ARBA" id="ARBA00022737"/>
    </source>
</evidence>
<dbReference type="Gene3D" id="1.25.40.20">
    <property type="entry name" value="Ankyrin repeat-containing domain"/>
    <property type="match status" value="2"/>
</dbReference>
<dbReference type="PROSITE" id="PS50088">
    <property type="entry name" value="ANK_REPEAT"/>
    <property type="match status" value="2"/>
</dbReference>
<dbReference type="Proteomes" id="UP001629113">
    <property type="component" value="Unassembled WGS sequence"/>
</dbReference>
<dbReference type="EMBL" id="JBFCZG010000003">
    <property type="protein sequence ID" value="KAL3425114.1"/>
    <property type="molecule type" value="Genomic_DNA"/>
</dbReference>
<feature type="repeat" description="ANK" evidence="3">
    <location>
        <begin position="479"/>
        <end position="511"/>
    </location>
</feature>
<dbReference type="InterPro" id="IPR036770">
    <property type="entry name" value="Ankyrin_rpt-contain_sf"/>
</dbReference>